<protein>
    <submittedName>
        <fullName evidence="1">Uncharacterized protein</fullName>
    </submittedName>
</protein>
<proteinExistence type="predicted"/>
<keyword evidence="2" id="KW-1185">Reference proteome</keyword>
<comment type="caution">
    <text evidence="1">The sequence shown here is derived from an EMBL/GenBank/DDBJ whole genome shotgun (WGS) entry which is preliminary data.</text>
</comment>
<sequence>MLLGLRPLPAAARAVSRRCFSAAVDAVAPEVREKIAEHICRRRQRGADVNWSYLKERFNVSKEVAKQIEVQAAAAAKRSSPVSARITRLADDAYDAESGQRDWSTVTRKAELPLVECLGHFSAELSKHPVQPRPTVDDWSTKDILAVRDLLDGLPKVLRYDAWNLAGAYINALPGDCRDVFGLPHCRSPAPKVVAALKQHRDNGMTYGQLHKRFPIYTSERRLALPFHRETQKKAARGEKTWDTGTLAPKVREHISQAVREHYRPGNQKAVIQQLVRELPHIDPYRIDVAAAEAIKVERRAVKSNIDRLAKLVSTFGDDWDRAAATGNSDKDSGVSPGGSRGPARRWTNKDYSELLRLVASYGDEPVDWAARALADAVDAEVQRQLACGSGVDWEQVGQAAGLDVCMCLELCRIDEGKGRWVYDPDTFSWATAKRMEAFIADNYPLPAAPNFRAVSNYLWVDIDDCIRMVDVLRGKITMTAALRARVAEMRRSGMLLAEISKQLTPFPLKQDKIWGLVREDKTRRVPASPEIREWVVDFLDSNAEGCTYQELRQLAKVRFNGPDKSSALIKLQAKATYHRAYVARLEKADMAAVFEQVTLKKVTHQAMAAQLGVPSQSLAIQIEKHKSKMYSGTWTDAEVAQLMEFLDKTPTPHPWEYFAKKLGTKSKLQCSTKYKSLRKTGRVAR</sequence>
<accession>A0ACC1K8R1</accession>
<dbReference type="EMBL" id="JANBUJ010000002">
    <property type="protein sequence ID" value="KAJ2775786.1"/>
    <property type="molecule type" value="Genomic_DNA"/>
</dbReference>
<name>A0ACC1K8R1_9FUNG</name>
<evidence type="ECO:0000313" key="1">
    <source>
        <dbReference type="EMBL" id="KAJ2775786.1"/>
    </source>
</evidence>
<gene>
    <name evidence="1" type="ORF">IWQ57_000196</name>
</gene>
<evidence type="ECO:0000313" key="2">
    <source>
        <dbReference type="Proteomes" id="UP001140234"/>
    </source>
</evidence>
<reference evidence="1" key="1">
    <citation type="submission" date="2022-07" db="EMBL/GenBank/DDBJ databases">
        <title>Phylogenomic reconstructions and comparative analyses of Kickxellomycotina fungi.</title>
        <authorList>
            <person name="Reynolds N.K."/>
            <person name="Stajich J.E."/>
            <person name="Barry K."/>
            <person name="Grigoriev I.V."/>
            <person name="Crous P."/>
            <person name="Smith M.E."/>
        </authorList>
    </citation>
    <scope>NUCLEOTIDE SEQUENCE</scope>
    <source>
        <strain evidence="1">CBS 109366</strain>
    </source>
</reference>
<dbReference type="Proteomes" id="UP001140234">
    <property type="component" value="Unassembled WGS sequence"/>
</dbReference>
<organism evidence="1 2">
    <name type="scientific">Coemansia nantahalensis</name>
    <dbReference type="NCBI Taxonomy" id="2789366"/>
    <lineage>
        <taxon>Eukaryota</taxon>
        <taxon>Fungi</taxon>
        <taxon>Fungi incertae sedis</taxon>
        <taxon>Zoopagomycota</taxon>
        <taxon>Kickxellomycotina</taxon>
        <taxon>Kickxellomycetes</taxon>
        <taxon>Kickxellales</taxon>
        <taxon>Kickxellaceae</taxon>
        <taxon>Coemansia</taxon>
    </lineage>
</organism>